<evidence type="ECO:0008006" key="4">
    <source>
        <dbReference type="Google" id="ProtNLM"/>
    </source>
</evidence>
<reference evidence="2" key="1">
    <citation type="journal article" date="2023" name="Genome Biol. Evol.">
        <title>First Whole Genome Sequence and Flow Cytometry Genome Size Data for the Lichen-Forming Fungus Ramalina farinacea (Ascomycota).</title>
        <authorList>
            <person name="Llewellyn T."/>
            <person name="Mian S."/>
            <person name="Hill R."/>
            <person name="Leitch I.J."/>
            <person name="Gaya E."/>
        </authorList>
    </citation>
    <scope>NUCLEOTIDE SEQUENCE</scope>
    <source>
        <strain evidence="2">LIQ254RAFAR</strain>
    </source>
</reference>
<comment type="caution">
    <text evidence="2">The sequence shown here is derived from an EMBL/GenBank/DDBJ whole genome shotgun (WGS) entry which is preliminary data.</text>
</comment>
<feature type="compositionally biased region" description="Polar residues" evidence="1">
    <location>
        <begin position="130"/>
        <end position="140"/>
    </location>
</feature>
<feature type="compositionally biased region" description="Basic and acidic residues" evidence="1">
    <location>
        <begin position="37"/>
        <end position="63"/>
    </location>
</feature>
<feature type="compositionally biased region" description="Basic and acidic residues" evidence="1">
    <location>
        <begin position="353"/>
        <end position="367"/>
    </location>
</feature>
<feature type="compositionally biased region" description="Basic and acidic residues" evidence="1">
    <location>
        <begin position="419"/>
        <end position="436"/>
    </location>
</feature>
<feature type="compositionally biased region" description="Basic and acidic residues" evidence="1">
    <location>
        <begin position="321"/>
        <end position="345"/>
    </location>
</feature>
<feature type="compositionally biased region" description="Basic and acidic residues" evidence="1">
    <location>
        <begin position="384"/>
        <end position="411"/>
    </location>
</feature>
<evidence type="ECO:0000313" key="3">
    <source>
        <dbReference type="Proteomes" id="UP001161017"/>
    </source>
</evidence>
<dbReference type="AlphaFoldDB" id="A0AA43QPR2"/>
<evidence type="ECO:0000313" key="2">
    <source>
        <dbReference type="EMBL" id="MDI1488603.1"/>
    </source>
</evidence>
<protein>
    <recommendedName>
        <fullName evidence="4">M protein repeat protein</fullName>
    </recommendedName>
</protein>
<feature type="region of interest" description="Disordered" evidence="1">
    <location>
        <begin position="219"/>
        <end position="270"/>
    </location>
</feature>
<feature type="region of interest" description="Disordered" evidence="1">
    <location>
        <begin position="384"/>
        <end position="456"/>
    </location>
</feature>
<accession>A0AA43QPR2</accession>
<keyword evidence="3" id="KW-1185">Reference proteome</keyword>
<organism evidence="2 3">
    <name type="scientific">Ramalina farinacea</name>
    <dbReference type="NCBI Taxonomy" id="258253"/>
    <lineage>
        <taxon>Eukaryota</taxon>
        <taxon>Fungi</taxon>
        <taxon>Dikarya</taxon>
        <taxon>Ascomycota</taxon>
        <taxon>Pezizomycotina</taxon>
        <taxon>Lecanoromycetes</taxon>
        <taxon>OSLEUM clade</taxon>
        <taxon>Lecanoromycetidae</taxon>
        <taxon>Lecanorales</taxon>
        <taxon>Lecanorineae</taxon>
        <taxon>Ramalinaceae</taxon>
        <taxon>Ramalina</taxon>
    </lineage>
</organism>
<feature type="region of interest" description="Disordered" evidence="1">
    <location>
        <begin position="284"/>
        <end position="367"/>
    </location>
</feature>
<sequence>MPEADEKEKAEKLAAAKKRYDQLKKQKGKGGKAASSKKKDDQPEDKERDGSTKEEDLKEKPEEASATENAGDEDQETVEKGDEGQAEAAVEPKQLDDSPETPQPQHHRQPSLSVQSKMRSSSFRRSSLSQGPMSPATNGAKSPDLPPLTSEGDSVNSIYRKQSARLDELEKENRRLAKDLQDGETRWRKTDEELEELREASGEVAELKTKAKKLDAQTEELAKFKQENTSLQRQNSQLQSQTSKRHASSPSQSNASSPFASLQSQLDSKSLTIESMEMEISNLRSQLNASSTSSSSHSEQITALEAKLERAERAAGAAQRELADAKKNLDRASEKAVREGTEKTSAETQIRNLTRETNESKRSLDESVKRVEVLEKKLAALTNMHKDVDGRRQAGERERERLEKEASEMRRRFAGIENENLRLRDEREKARKRDASGADNEGLDELEDDERRKLETKVRELEGEVSELRRGIWREKRREMQDGPDAEDAVGSPGSKFDDVDLSGPSPYRRQSMAARQGSSFQDVLTSGLNAFTGANRGSEELLDDFDDAGFDEDAFRRAQEEEAKKRVERIKEIKRSLKDWEGYRIDIVDLRSAGGGGIGEIFDV</sequence>
<gene>
    <name evidence="2" type="ORF">OHK93_007878</name>
</gene>
<name>A0AA43QPR2_9LECA</name>
<feature type="compositionally biased region" description="Low complexity" evidence="1">
    <location>
        <begin position="116"/>
        <end position="129"/>
    </location>
</feature>
<feature type="compositionally biased region" description="Low complexity" evidence="1">
    <location>
        <begin position="228"/>
        <end position="261"/>
    </location>
</feature>
<proteinExistence type="predicted"/>
<feature type="compositionally biased region" description="Polar residues" evidence="1">
    <location>
        <begin position="151"/>
        <end position="160"/>
    </location>
</feature>
<feature type="region of interest" description="Disordered" evidence="1">
    <location>
        <begin position="473"/>
        <end position="519"/>
    </location>
</feature>
<feature type="region of interest" description="Disordered" evidence="1">
    <location>
        <begin position="1"/>
        <end position="170"/>
    </location>
</feature>
<dbReference type="EMBL" id="JAPUFD010000007">
    <property type="protein sequence ID" value="MDI1488603.1"/>
    <property type="molecule type" value="Genomic_DNA"/>
</dbReference>
<evidence type="ECO:0000256" key="1">
    <source>
        <dbReference type="SAM" id="MobiDB-lite"/>
    </source>
</evidence>
<dbReference type="Proteomes" id="UP001161017">
    <property type="component" value="Unassembled WGS sequence"/>
</dbReference>
<feature type="compositionally biased region" description="Basic and acidic residues" evidence="1">
    <location>
        <begin position="1"/>
        <end position="24"/>
    </location>
</feature>